<organism evidence="2 3">
    <name type="scientific">Salegentibacter chungangensis</name>
    <dbReference type="NCBI Taxonomy" id="1335724"/>
    <lineage>
        <taxon>Bacteria</taxon>
        <taxon>Pseudomonadati</taxon>
        <taxon>Bacteroidota</taxon>
        <taxon>Flavobacteriia</taxon>
        <taxon>Flavobacteriales</taxon>
        <taxon>Flavobacteriaceae</taxon>
        <taxon>Salegentibacter</taxon>
    </lineage>
</organism>
<keyword evidence="3" id="KW-1185">Reference proteome</keyword>
<name>A0ABW3NNJ3_9FLAO</name>
<dbReference type="Pfam" id="PF03781">
    <property type="entry name" value="FGE-sulfatase"/>
    <property type="match status" value="1"/>
</dbReference>
<proteinExistence type="predicted"/>
<dbReference type="PROSITE" id="PS51257">
    <property type="entry name" value="PROKAR_LIPOPROTEIN"/>
    <property type="match status" value="1"/>
</dbReference>
<dbReference type="InterPro" id="IPR042095">
    <property type="entry name" value="SUMF_sf"/>
</dbReference>
<dbReference type="PANTHER" id="PTHR23150">
    <property type="entry name" value="SULFATASE MODIFYING FACTOR 1, 2"/>
    <property type="match status" value="1"/>
</dbReference>
<evidence type="ECO:0000259" key="1">
    <source>
        <dbReference type="Pfam" id="PF03781"/>
    </source>
</evidence>
<dbReference type="SUPFAM" id="SSF56436">
    <property type="entry name" value="C-type lectin-like"/>
    <property type="match status" value="1"/>
</dbReference>
<comment type="caution">
    <text evidence="2">The sequence shown here is derived from an EMBL/GenBank/DDBJ whole genome shotgun (WGS) entry which is preliminary data.</text>
</comment>
<evidence type="ECO:0000313" key="2">
    <source>
        <dbReference type="EMBL" id="MFD1094672.1"/>
    </source>
</evidence>
<dbReference type="PANTHER" id="PTHR23150:SF19">
    <property type="entry name" value="FORMYLGLYCINE-GENERATING ENZYME"/>
    <property type="match status" value="1"/>
</dbReference>
<dbReference type="InterPro" id="IPR016187">
    <property type="entry name" value="CTDL_fold"/>
</dbReference>
<reference evidence="3" key="1">
    <citation type="journal article" date="2019" name="Int. J. Syst. Evol. Microbiol.">
        <title>The Global Catalogue of Microorganisms (GCM) 10K type strain sequencing project: providing services to taxonomists for standard genome sequencing and annotation.</title>
        <authorList>
            <consortium name="The Broad Institute Genomics Platform"/>
            <consortium name="The Broad Institute Genome Sequencing Center for Infectious Disease"/>
            <person name="Wu L."/>
            <person name="Ma J."/>
        </authorList>
    </citation>
    <scope>NUCLEOTIDE SEQUENCE [LARGE SCALE GENOMIC DNA]</scope>
    <source>
        <strain evidence="3">CCUG 64793</strain>
    </source>
</reference>
<dbReference type="InterPro" id="IPR005532">
    <property type="entry name" value="SUMF_dom"/>
</dbReference>
<dbReference type="Gene3D" id="3.90.1580.10">
    <property type="entry name" value="paralog of FGE (formylglycine-generating enzyme)"/>
    <property type="match status" value="1"/>
</dbReference>
<evidence type="ECO:0000313" key="3">
    <source>
        <dbReference type="Proteomes" id="UP001597131"/>
    </source>
</evidence>
<gene>
    <name evidence="2" type="ORF">ACFQ3Q_02830</name>
</gene>
<dbReference type="Proteomes" id="UP001597131">
    <property type="component" value="Unassembled WGS sequence"/>
</dbReference>
<sequence length="372" mass="42215">MKFIQIKPVFLILSLILLISCKHNTDKQENQEPQQKKELQKEQLLKKKPEEIKVPEGMVWVSGVRFTMGAKETDELAKPAEKPAHPVAVDGFFIDKTEVTNAEFREFVDATGYVTVAERPIDWEEMKKQVPAGTPKPHDSLLQPGSLIFRKELEKVANLDNYTQWWEWKIGANWRHPEGPGSSIKGKDNFPVVHISYEDAVAYCDWANRRLPTEAEWEAAAKGKMHGGIYTWEGNADKIVDNANTWQGEFPVENNPEDGFKYVAPVRSFPPNDLGIYDMSGNVWELTKDWFNIDFYKKALAMGELVNPQGAGKPFNPENPYQPEKVMKGGSFLCHKSYCASYRISARMGMTLDSGSDHVGFRTVATPEMLKK</sequence>
<feature type="domain" description="Sulfatase-modifying factor enzyme-like" evidence="1">
    <location>
        <begin position="56"/>
        <end position="364"/>
    </location>
</feature>
<accession>A0ABW3NNJ3</accession>
<dbReference type="RefSeq" id="WP_380742708.1">
    <property type="nucleotide sequence ID" value="NZ_JBHTLI010000001.1"/>
</dbReference>
<dbReference type="InterPro" id="IPR051043">
    <property type="entry name" value="Sulfatase_Mod_Factor_Kinase"/>
</dbReference>
<dbReference type="EMBL" id="JBHTLI010000001">
    <property type="protein sequence ID" value="MFD1094672.1"/>
    <property type="molecule type" value="Genomic_DNA"/>
</dbReference>
<protein>
    <submittedName>
        <fullName evidence="2">Formylglycine-generating enzyme family protein</fullName>
    </submittedName>
</protein>